<comment type="caution">
    <text evidence="2">The sequence shown here is derived from an EMBL/GenBank/DDBJ whole genome shotgun (WGS) entry which is preliminary data.</text>
</comment>
<gene>
    <name evidence="2" type="ORF">MHI_LOCUS885701</name>
</gene>
<keyword evidence="3" id="KW-1185">Reference proteome</keyword>
<feature type="region of interest" description="Disordered" evidence="1">
    <location>
        <begin position="167"/>
        <end position="193"/>
    </location>
</feature>
<evidence type="ECO:0000256" key="1">
    <source>
        <dbReference type="SAM" id="MobiDB-lite"/>
    </source>
</evidence>
<reference evidence="2" key="1">
    <citation type="submission" date="2020-07" db="EMBL/GenBank/DDBJ databases">
        <authorList>
            <person name="Nazaruddin N."/>
        </authorList>
    </citation>
    <scope>NUCLEOTIDE SEQUENCE</scope>
</reference>
<accession>A0A6V7HGX8</accession>
<sequence length="241" mass="26683">THRPRDEARAVRRLIIVRLSLVSRNRFSVSICHHKTTRSKKQKTCIIVIFSTSLRESISKAFRKQLITPDHHEAKWWLYFAAECGVMPALDQELLNKSDVSRGTYKTLLHSRPESIYLSLGKFPRQTDDIPEILANTISQKLTPGNLGPGVPLASCQKPSQFSACPNVDPSKRNTPPDPCCRTGSGVGQSGPGVDLRATLVGRILERDRGYDPLFGPGQPVAEDRLAHGRRVAGSPYTAHP</sequence>
<evidence type="ECO:0000313" key="3">
    <source>
        <dbReference type="Proteomes" id="UP000752696"/>
    </source>
</evidence>
<dbReference type="AlphaFoldDB" id="A0A6V7HGX8"/>
<evidence type="ECO:0000313" key="2">
    <source>
        <dbReference type="EMBL" id="CAD1479842.1"/>
    </source>
</evidence>
<proteinExistence type="predicted"/>
<name>A0A6V7HGX8_9HYME</name>
<feature type="region of interest" description="Disordered" evidence="1">
    <location>
        <begin position="211"/>
        <end position="241"/>
    </location>
</feature>
<feature type="non-terminal residue" evidence="2">
    <location>
        <position position="1"/>
    </location>
</feature>
<dbReference type="Proteomes" id="UP000752696">
    <property type="component" value="Unassembled WGS sequence"/>
</dbReference>
<dbReference type="EMBL" id="CAJDYZ010011701">
    <property type="protein sequence ID" value="CAD1479842.1"/>
    <property type="molecule type" value="Genomic_DNA"/>
</dbReference>
<organism evidence="2 3">
    <name type="scientific">Heterotrigona itama</name>
    <dbReference type="NCBI Taxonomy" id="395501"/>
    <lineage>
        <taxon>Eukaryota</taxon>
        <taxon>Metazoa</taxon>
        <taxon>Ecdysozoa</taxon>
        <taxon>Arthropoda</taxon>
        <taxon>Hexapoda</taxon>
        <taxon>Insecta</taxon>
        <taxon>Pterygota</taxon>
        <taxon>Neoptera</taxon>
        <taxon>Endopterygota</taxon>
        <taxon>Hymenoptera</taxon>
        <taxon>Apocrita</taxon>
        <taxon>Aculeata</taxon>
        <taxon>Apoidea</taxon>
        <taxon>Anthophila</taxon>
        <taxon>Apidae</taxon>
        <taxon>Heterotrigona</taxon>
    </lineage>
</organism>
<protein>
    <submittedName>
        <fullName evidence="2">Uncharacterized protein</fullName>
    </submittedName>
</protein>